<feature type="non-terminal residue" evidence="4">
    <location>
        <position position="110"/>
    </location>
</feature>
<dbReference type="AlphaFoldDB" id="A0A820QCK2"/>
<comment type="caution">
    <text evidence="4">The sequence shown here is derived from an EMBL/GenBank/DDBJ whole genome shotgun (WGS) entry which is preliminary data.</text>
</comment>
<reference evidence="4" key="1">
    <citation type="submission" date="2021-02" db="EMBL/GenBank/DDBJ databases">
        <authorList>
            <person name="Nowell W R."/>
        </authorList>
    </citation>
    <scope>NUCLEOTIDE SEQUENCE</scope>
</reference>
<dbReference type="GO" id="GO:0005886">
    <property type="term" value="C:plasma membrane"/>
    <property type="evidence" value="ECO:0007669"/>
    <property type="project" value="TreeGrafter"/>
</dbReference>
<dbReference type="Gene3D" id="2.30.30.40">
    <property type="entry name" value="SH3 Domains"/>
    <property type="match status" value="1"/>
</dbReference>
<dbReference type="EMBL" id="CAJOAZ010028852">
    <property type="protein sequence ID" value="CAF4420704.1"/>
    <property type="molecule type" value="Genomic_DNA"/>
</dbReference>
<feature type="domain" description="SH3" evidence="3">
    <location>
        <begin position="46"/>
        <end position="110"/>
    </location>
</feature>
<evidence type="ECO:0000256" key="2">
    <source>
        <dbReference type="PROSITE-ProRule" id="PRU00192"/>
    </source>
</evidence>
<evidence type="ECO:0000256" key="1">
    <source>
        <dbReference type="ARBA" id="ARBA00022443"/>
    </source>
</evidence>
<dbReference type="GO" id="GO:0150105">
    <property type="term" value="P:protein localization to cell-cell junction"/>
    <property type="evidence" value="ECO:0007669"/>
    <property type="project" value="TreeGrafter"/>
</dbReference>
<dbReference type="PANTHER" id="PTHR13865">
    <property type="entry name" value="TIGHT JUNCTION PROTEIN"/>
    <property type="match status" value="1"/>
</dbReference>
<sequence length="110" mass="12415">VNNIDFTTLTREEAVLYLTNLKTSQVNMIVSNLPHEYEQLLTDVGGDSFYIRAHFTSKPSNDEELSICINDIFHVTDTLYNGQVGYWVATKLNTISSQTKLTGTIPNKSR</sequence>
<dbReference type="SUPFAM" id="SSF50044">
    <property type="entry name" value="SH3-domain"/>
    <property type="match status" value="1"/>
</dbReference>
<name>A0A820QCK2_9BILA</name>
<accession>A0A820QCK2</accession>
<dbReference type="GO" id="GO:0050839">
    <property type="term" value="F:cell adhesion molecule binding"/>
    <property type="evidence" value="ECO:0007669"/>
    <property type="project" value="TreeGrafter"/>
</dbReference>
<proteinExistence type="predicted"/>
<dbReference type="InterPro" id="IPR001452">
    <property type="entry name" value="SH3_domain"/>
</dbReference>
<dbReference type="Proteomes" id="UP000663844">
    <property type="component" value="Unassembled WGS sequence"/>
</dbReference>
<dbReference type="GO" id="GO:0045216">
    <property type="term" value="P:cell-cell junction organization"/>
    <property type="evidence" value="ECO:0007669"/>
    <property type="project" value="TreeGrafter"/>
</dbReference>
<dbReference type="GO" id="GO:0098609">
    <property type="term" value="P:cell-cell adhesion"/>
    <property type="evidence" value="ECO:0007669"/>
    <property type="project" value="TreeGrafter"/>
</dbReference>
<dbReference type="Pfam" id="PF07653">
    <property type="entry name" value="SH3_2"/>
    <property type="match status" value="1"/>
</dbReference>
<organism evidence="4 5">
    <name type="scientific">Adineta steineri</name>
    <dbReference type="NCBI Taxonomy" id="433720"/>
    <lineage>
        <taxon>Eukaryota</taxon>
        <taxon>Metazoa</taxon>
        <taxon>Spiralia</taxon>
        <taxon>Gnathifera</taxon>
        <taxon>Rotifera</taxon>
        <taxon>Eurotatoria</taxon>
        <taxon>Bdelloidea</taxon>
        <taxon>Adinetida</taxon>
        <taxon>Adinetidae</taxon>
        <taxon>Adineta</taxon>
    </lineage>
</organism>
<dbReference type="InterPro" id="IPR036028">
    <property type="entry name" value="SH3-like_dom_sf"/>
</dbReference>
<evidence type="ECO:0000313" key="5">
    <source>
        <dbReference type="Proteomes" id="UP000663844"/>
    </source>
</evidence>
<dbReference type="PANTHER" id="PTHR13865:SF28">
    <property type="entry name" value="POLYCHAETOID, ISOFORM O"/>
    <property type="match status" value="1"/>
</dbReference>
<dbReference type="PROSITE" id="PS50002">
    <property type="entry name" value="SH3"/>
    <property type="match status" value="1"/>
</dbReference>
<evidence type="ECO:0000259" key="3">
    <source>
        <dbReference type="PROSITE" id="PS50002"/>
    </source>
</evidence>
<keyword evidence="1 2" id="KW-0728">SH3 domain</keyword>
<gene>
    <name evidence="4" type="ORF">OXD698_LOCUS52619</name>
</gene>
<dbReference type="GO" id="GO:0005923">
    <property type="term" value="C:bicellular tight junction"/>
    <property type="evidence" value="ECO:0007669"/>
    <property type="project" value="TreeGrafter"/>
</dbReference>
<protein>
    <recommendedName>
        <fullName evidence="3">SH3 domain-containing protein</fullName>
    </recommendedName>
</protein>
<evidence type="ECO:0000313" key="4">
    <source>
        <dbReference type="EMBL" id="CAF4420704.1"/>
    </source>
</evidence>